<dbReference type="GO" id="GO:0022857">
    <property type="term" value="F:transmembrane transporter activity"/>
    <property type="evidence" value="ECO:0007669"/>
    <property type="project" value="InterPro"/>
</dbReference>
<evidence type="ECO:0000256" key="4">
    <source>
        <dbReference type="ARBA" id="ARBA00022692"/>
    </source>
</evidence>
<keyword evidence="4 7" id="KW-0812">Transmembrane</keyword>
<name>A0A4P2Q4E7_SORCE</name>
<dbReference type="RefSeq" id="WP_129349936.1">
    <property type="nucleotide sequence ID" value="NZ_CP012670.1"/>
</dbReference>
<dbReference type="PANTHER" id="PTHR30558:SF7">
    <property type="entry name" value="TOL-PAL SYSTEM PROTEIN TOLR"/>
    <property type="match status" value="1"/>
</dbReference>
<dbReference type="GO" id="GO:0005886">
    <property type="term" value="C:plasma membrane"/>
    <property type="evidence" value="ECO:0007669"/>
    <property type="project" value="UniProtKB-SubCell"/>
</dbReference>
<dbReference type="InterPro" id="IPR003400">
    <property type="entry name" value="ExbD"/>
</dbReference>
<evidence type="ECO:0000256" key="7">
    <source>
        <dbReference type="RuleBase" id="RU003879"/>
    </source>
</evidence>
<organism evidence="9 10">
    <name type="scientific">Sorangium cellulosum</name>
    <name type="common">Polyangium cellulosum</name>
    <dbReference type="NCBI Taxonomy" id="56"/>
    <lineage>
        <taxon>Bacteria</taxon>
        <taxon>Pseudomonadati</taxon>
        <taxon>Myxococcota</taxon>
        <taxon>Polyangia</taxon>
        <taxon>Polyangiales</taxon>
        <taxon>Polyangiaceae</taxon>
        <taxon>Sorangium</taxon>
    </lineage>
</organism>
<evidence type="ECO:0000256" key="5">
    <source>
        <dbReference type="ARBA" id="ARBA00022989"/>
    </source>
</evidence>
<keyword evidence="7" id="KW-0813">Transport</keyword>
<evidence type="ECO:0000313" key="9">
    <source>
        <dbReference type="EMBL" id="AUX24209.1"/>
    </source>
</evidence>
<evidence type="ECO:0000256" key="2">
    <source>
        <dbReference type="ARBA" id="ARBA00005811"/>
    </source>
</evidence>
<evidence type="ECO:0000313" key="10">
    <source>
        <dbReference type="Proteomes" id="UP000295781"/>
    </source>
</evidence>
<sequence>MGVRAESKGSSRRPPEPDINVTPLVDVVLVLLIIFMVIAPQMEHGERVELPAVFQPDARSKAKLDPIHVTITGAGNVFLEKEAMADLPALGARLRAIREREPERRVVIKGDSSVNYGRVREAFALCQEVGFAGISLQVSQRGGGAPEAPGEG</sequence>
<dbReference type="AlphaFoldDB" id="A0A4P2Q4E7"/>
<dbReference type="Pfam" id="PF02472">
    <property type="entry name" value="ExbD"/>
    <property type="match status" value="1"/>
</dbReference>
<dbReference type="Proteomes" id="UP000295781">
    <property type="component" value="Chromosome"/>
</dbReference>
<reference evidence="9 10" key="1">
    <citation type="submission" date="2015-09" db="EMBL/GenBank/DDBJ databases">
        <title>Sorangium comparison.</title>
        <authorList>
            <person name="Zaburannyi N."/>
            <person name="Bunk B."/>
            <person name="Overmann J."/>
            <person name="Mueller R."/>
        </authorList>
    </citation>
    <scope>NUCLEOTIDE SEQUENCE [LARGE SCALE GENOMIC DNA]</scope>
    <source>
        <strain evidence="9 10">So ceGT47</strain>
    </source>
</reference>
<evidence type="ECO:0000256" key="3">
    <source>
        <dbReference type="ARBA" id="ARBA00022475"/>
    </source>
</evidence>
<evidence type="ECO:0000256" key="1">
    <source>
        <dbReference type="ARBA" id="ARBA00004162"/>
    </source>
</evidence>
<keyword evidence="6 8" id="KW-0472">Membrane</keyword>
<comment type="similarity">
    <text evidence="2 7">Belongs to the ExbD/TolR family.</text>
</comment>
<keyword evidence="5 8" id="KW-1133">Transmembrane helix</keyword>
<protein>
    <submittedName>
        <fullName evidence="9">Biopolymer transporter ExbD</fullName>
    </submittedName>
</protein>
<accession>A0A4P2Q4E7</accession>
<dbReference type="EMBL" id="CP012670">
    <property type="protein sequence ID" value="AUX24209.1"/>
    <property type="molecule type" value="Genomic_DNA"/>
</dbReference>
<dbReference type="OrthoDB" id="5513472at2"/>
<dbReference type="Gene3D" id="3.30.420.270">
    <property type="match status" value="1"/>
</dbReference>
<comment type="subcellular location">
    <subcellularLocation>
        <location evidence="1">Cell membrane</location>
        <topology evidence="1">Single-pass membrane protein</topology>
    </subcellularLocation>
    <subcellularLocation>
        <location evidence="7">Cell membrane</location>
        <topology evidence="7">Single-pass type II membrane protein</topology>
    </subcellularLocation>
</comment>
<keyword evidence="3" id="KW-1003">Cell membrane</keyword>
<keyword evidence="7" id="KW-0653">Protein transport</keyword>
<evidence type="ECO:0000256" key="8">
    <source>
        <dbReference type="SAM" id="Phobius"/>
    </source>
</evidence>
<dbReference type="PANTHER" id="PTHR30558">
    <property type="entry name" value="EXBD MEMBRANE COMPONENT OF PMF-DRIVEN MACROMOLECULE IMPORT SYSTEM"/>
    <property type="match status" value="1"/>
</dbReference>
<gene>
    <name evidence="9" type="primary">exbD</name>
    <name evidence="9" type="ORF">SOCEGT47_047460</name>
</gene>
<proteinExistence type="inferred from homology"/>
<feature type="transmembrane region" description="Helical" evidence="8">
    <location>
        <begin position="20"/>
        <end position="39"/>
    </location>
</feature>
<dbReference type="GO" id="GO:0015031">
    <property type="term" value="P:protein transport"/>
    <property type="evidence" value="ECO:0007669"/>
    <property type="project" value="UniProtKB-KW"/>
</dbReference>
<evidence type="ECO:0000256" key="6">
    <source>
        <dbReference type="ARBA" id="ARBA00023136"/>
    </source>
</evidence>